<gene>
    <name evidence="1" type="ORF">AUP42_05280</name>
</gene>
<organism evidence="1 2">
    <name type="scientific">Thalassospira lucentensis</name>
    <dbReference type="NCBI Taxonomy" id="168935"/>
    <lineage>
        <taxon>Bacteria</taxon>
        <taxon>Pseudomonadati</taxon>
        <taxon>Pseudomonadota</taxon>
        <taxon>Alphaproteobacteria</taxon>
        <taxon>Rhodospirillales</taxon>
        <taxon>Thalassospiraceae</taxon>
        <taxon>Thalassospira</taxon>
    </lineage>
</organism>
<reference evidence="1 2" key="1">
    <citation type="submission" date="2015-12" db="EMBL/GenBank/DDBJ databases">
        <title>Genome sequence of Thalassospira lucentensis MCCC 1A02072.</title>
        <authorList>
            <person name="Lu L."/>
            <person name="Lai Q."/>
            <person name="Shao Z."/>
            <person name="Qian P."/>
        </authorList>
    </citation>
    <scope>NUCLEOTIDE SEQUENCE [LARGE SCALE GENOMIC DNA]</scope>
    <source>
        <strain evidence="1 2">MCCC 1A02072</strain>
    </source>
</reference>
<comment type="caution">
    <text evidence="1">The sequence shown here is derived from an EMBL/GenBank/DDBJ whole genome shotgun (WGS) entry which is preliminary data.</text>
</comment>
<dbReference type="EMBL" id="LPVY01000021">
    <property type="protein sequence ID" value="KZB62358.1"/>
    <property type="molecule type" value="Genomic_DNA"/>
</dbReference>
<proteinExistence type="predicted"/>
<evidence type="ECO:0000313" key="2">
    <source>
        <dbReference type="Proteomes" id="UP000076335"/>
    </source>
</evidence>
<dbReference type="OrthoDB" id="7356265at2"/>
<sequence>MIAIVKPPRDSFKQRHYTAAFSVLEQFAASLMEQAKAHGGTVSTDQISSALETLRGQDKLFDAAWMTLETDVDTVKARQNAAVRHDPLGRLLVSRFAHQLEGREAGDLEHGALSREILQPFFKVIRMMVGMDMLQEIDGEIQTIIDQHADEDDELRDPTDYWDHLAEEPQVANRLNLVFARMALHFKDYERRKQWMIQLINDNLPHGDHAWVFTEEHCARLLRSLFRDVRAALSKPERSAELVAKLGSENVETLRNVMAALDRDIAALHIREADNWK</sequence>
<dbReference type="Proteomes" id="UP000076335">
    <property type="component" value="Unassembled WGS sequence"/>
</dbReference>
<evidence type="ECO:0000313" key="1">
    <source>
        <dbReference type="EMBL" id="KZB62358.1"/>
    </source>
</evidence>
<dbReference type="RefSeq" id="WP_062952928.1">
    <property type="nucleotide sequence ID" value="NZ_CP136684.1"/>
</dbReference>
<name>A0A154L2X8_9PROT</name>
<protein>
    <submittedName>
        <fullName evidence="1">Uncharacterized protein</fullName>
    </submittedName>
</protein>
<dbReference type="AlphaFoldDB" id="A0A154L2X8"/>
<accession>A0A154L2X8</accession>